<evidence type="ECO:0000256" key="1">
    <source>
        <dbReference type="ARBA" id="ARBA00006102"/>
    </source>
</evidence>
<accession>A0ABT2FTS7</accession>
<evidence type="ECO:0000313" key="5">
    <source>
        <dbReference type="Proteomes" id="UP001205965"/>
    </source>
</evidence>
<dbReference type="PROSITE" id="PS50980">
    <property type="entry name" value="COA_CT_NTER"/>
    <property type="match status" value="1"/>
</dbReference>
<keyword evidence="5" id="KW-1185">Reference proteome</keyword>
<gene>
    <name evidence="4" type="ORF">NYP18_03010</name>
</gene>
<evidence type="ECO:0000259" key="2">
    <source>
        <dbReference type="PROSITE" id="PS50980"/>
    </source>
</evidence>
<dbReference type="InterPro" id="IPR051047">
    <property type="entry name" value="AccD/PCCB"/>
</dbReference>
<dbReference type="RefSeq" id="WP_259426676.1">
    <property type="nucleotide sequence ID" value="NZ_JANWTC010000001.1"/>
</dbReference>
<dbReference type="InterPro" id="IPR034733">
    <property type="entry name" value="AcCoA_carboxyl_beta"/>
</dbReference>
<dbReference type="Gene3D" id="3.90.226.10">
    <property type="entry name" value="2-enoyl-CoA Hydratase, Chain A, domain 1"/>
    <property type="match status" value="2"/>
</dbReference>
<organism evidence="4 5">
    <name type="scientific">Corynebacterium lemuris</name>
    <dbReference type="NCBI Taxonomy" id="1859292"/>
    <lineage>
        <taxon>Bacteria</taxon>
        <taxon>Bacillati</taxon>
        <taxon>Actinomycetota</taxon>
        <taxon>Actinomycetes</taxon>
        <taxon>Mycobacteriales</taxon>
        <taxon>Corynebacteriaceae</taxon>
        <taxon>Corynebacterium</taxon>
    </lineage>
</organism>
<feature type="domain" description="CoA carboxyltransferase C-terminal" evidence="3">
    <location>
        <begin position="284"/>
        <end position="533"/>
    </location>
</feature>
<dbReference type="SUPFAM" id="SSF52096">
    <property type="entry name" value="ClpP/crotonase"/>
    <property type="match status" value="2"/>
</dbReference>
<evidence type="ECO:0000259" key="3">
    <source>
        <dbReference type="PROSITE" id="PS50989"/>
    </source>
</evidence>
<reference evidence="4 5" key="1">
    <citation type="submission" date="2022-08" db="EMBL/GenBank/DDBJ databases">
        <title>YIM 101645 draft genome.</title>
        <authorList>
            <person name="Chen X."/>
        </authorList>
    </citation>
    <scope>NUCLEOTIDE SEQUENCE [LARGE SCALE GENOMIC DNA]</scope>
    <source>
        <strain evidence="4 5">YIM 101645</strain>
    </source>
</reference>
<sequence length="543" mass="58680">MTISSPLTDLSELSDVTTTAGKIADLKRRRAEATYPMGEKAVERVHSQNRLTARERLDYLLDEGSFVETDMLAKHRTSDFGMGKKRPTTDGIVTGWGTIDGREVCIFSQDGTVFGGALGEVYGEKMIKIMDLAVTTGRPLIGLYEGAGARIQDGAVSLDMIARTFYQNIHASGVVPQISVIMGASAGGNAYSPALTDFVVMVEKTSKMFVTGPDVIKTVTGEEITQEELGGATTHMATAGNSHFTAKTDEEALDWVQDLVSFLPSNNRTLAPIEEYSADQGAVGENITADDLRLDGIIPDSPTQPYDVREVIECLTDDGEYLEIQAERAENVVIAFGRIEGQSVGFVANQPSVYAGCLDIDSSEKAARFIRTCDAFNIPIVMLVDVPGFLPGAGQEYGGILRRGAKLLYAYGEATVPKITVTMRKAYGGAYCVMGSKGLGADVNLAWPTAQIAVMGAAGAVGFIYRKELKEAADKGLDVVELAKSFEREYEDHMLNPYKAAERGLIDAVILPSETRGMIARNLRLYKDKNVSRPARKHGNIPL</sequence>
<dbReference type="PROSITE" id="PS50989">
    <property type="entry name" value="COA_CT_CTER"/>
    <property type="match status" value="1"/>
</dbReference>
<dbReference type="InterPro" id="IPR011763">
    <property type="entry name" value="COA_CT_C"/>
</dbReference>
<feature type="domain" description="CoA carboxyltransferase N-terminal" evidence="2">
    <location>
        <begin position="19"/>
        <end position="275"/>
    </location>
</feature>
<proteinExistence type="inferred from homology"/>
<comment type="caution">
    <text evidence="4">The sequence shown here is derived from an EMBL/GenBank/DDBJ whole genome shotgun (WGS) entry which is preliminary data.</text>
</comment>
<comment type="similarity">
    <text evidence="1">Belongs to the AccD/PCCB family.</text>
</comment>
<evidence type="ECO:0000313" key="4">
    <source>
        <dbReference type="EMBL" id="MCS5478620.1"/>
    </source>
</evidence>
<dbReference type="Proteomes" id="UP001205965">
    <property type="component" value="Unassembled WGS sequence"/>
</dbReference>
<dbReference type="EMBL" id="JANWTC010000001">
    <property type="protein sequence ID" value="MCS5478620.1"/>
    <property type="molecule type" value="Genomic_DNA"/>
</dbReference>
<dbReference type="PANTHER" id="PTHR43842">
    <property type="entry name" value="PROPIONYL-COA CARBOXYLASE BETA CHAIN"/>
    <property type="match status" value="1"/>
</dbReference>
<dbReference type="Pfam" id="PF01039">
    <property type="entry name" value="Carboxyl_trans"/>
    <property type="match status" value="1"/>
</dbReference>
<dbReference type="InterPro" id="IPR011762">
    <property type="entry name" value="COA_CT_N"/>
</dbReference>
<protein>
    <submittedName>
        <fullName evidence="4">Acyl-CoA carboxylase subunit beta</fullName>
    </submittedName>
</protein>
<dbReference type="PANTHER" id="PTHR43842:SF2">
    <property type="entry name" value="PROPIONYL-COA CARBOXYLASE BETA CHAIN, MITOCHONDRIAL"/>
    <property type="match status" value="1"/>
</dbReference>
<name>A0ABT2FTS7_9CORY</name>
<dbReference type="InterPro" id="IPR029045">
    <property type="entry name" value="ClpP/crotonase-like_dom_sf"/>
</dbReference>